<organism evidence="1">
    <name type="scientific">Rhizophora mucronata</name>
    <name type="common">Asiatic mangrove</name>
    <dbReference type="NCBI Taxonomy" id="61149"/>
    <lineage>
        <taxon>Eukaryota</taxon>
        <taxon>Viridiplantae</taxon>
        <taxon>Streptophyta</taxon>
        <taxon>Embryophyta</taxon>
        <taxon>Tracheophyta</taxon>
        <taxon>Spermatophyta</taxon>
        <taxon>Magnoliopsida</taxon>
        <taxon>eudicotyledons</taxon>
        <taxon>Gunneridae</taxon>
        <taxon>Pentapetalae</taxon>
        <taxon>rosids</taxon>
        <taxon>fabids</taxon>
        <taxon>Malpighiales</taxon>
        <taxon>Rhizophoraceae</taxon>
        <taxon>Rhizophora</taxon>
    </lineage>
</organism>
<accession>A0A2P2LHC4</accession>
<reference evidence="1" key="1">
    <citation type="submission" date="2018-02" db="EMBL/GenBank/DDBJ databases">
        <title>Rhizophora mucronata_Transcriptome.</title>
        <authorList>
            <person name="Meera S.P."/>
            <person name="Sreeshan A."/>
            <person name="Augustine A."/>
        </authorList>
    </citation>
    <scope>NUCLEOTIDE SEQUENCE</scope>
    <source>
        <tissue evidence="1">Leaf</tissue>
    </source>
</reference>
<evidence type="ECO:0000313" key="1">
    <source>
        <dbReference type="EMBL" id="MBX17363.1"/>
    </source>
</evidence>
<dbReference type="AlphaFoldDB" id="A0A2P2LHC4"/>
<proteinExistence type="predicted"/>
<name>A0A2P2LHC4_RHIMU</name>
<sequence>MTAQQICIPKLPQLVPTLAQNGPKRKWKRTIRNDYVVLPISQKRILSHLPARCLIPRGKSGINFQLWHGNRGHFPWPPEKTFCLKLYLQATSSKLSY</sequence>
<dbReference type="EMBL" id="GGEC01036879">
    <property type="protein sequence ID" value="MBX17363.1"/>
    <property type="molecule type" value="Transcribed_RNA"/>
</dbReference>
<protein>
    <submittedName>
        <fullName evidence="1">Uncharacterized protein</fullName>
    </submittedName>
</protein>